<reference evidence="1" key="1">
    <citation type="journal article" date="2014" name="Genome Biol. Evol.">
        <title>Pangenome evidence for extensive interdomain horizontal transfer affecting lineage core and shell genes in uncultured planktonic thaumarchaeota and euryarchaeota.</title>
        <authorList>
            <person name="Deschamps P."/>
            <person name="Zivanovic Y."/>
            <person name="Moreira D."/>
            <person name="Rodriguez-Valera F."/>
            <person name="Lopez-Garcia P."/>
        </authorList>
    </citation>
    <scope>NUCLEOTIDE SEQUENCE</scope>
</reference>
<sequence>MDKTFVIVVCAIAIIGFSASAYIFGQTDIISEFGSITDNTSAKKAEIINEVKRCINENKVGSGSVTLNSFENNFLTNIINQVENTNDPATLDRISEQIYTITACKQN</sequence>
<dbReference type="AlphaFoldDB" id="A0A075HIG2"/>
<accession>A0A075HIG2</accession>
<name>A0A075HIG2_9ARCH</name>
<organism evidence="1">
    <name type="scientific">uncultured marine thaumarchaeote KM3_69_B11</name>
    <dbReference type="NCBI Taxonomy" id="1456244"/>
    <lineage>
        <taxon>Archaea</taxon>
        <taxon>Nitrososphaerota</taxon>
        <taxon>environmental samples</taxon>
    </lineage>
</organism>
<evidence type="ECO:0000313" key="1">
    <source>
        <dbReference type="EMBL" id="AIF15030.1"/>
    </source>
</evidence>
<dbReference type="EMBL" id="KF901017">
    <property type="protein sequence ID" value="AIF15030.1"/>
    <property type="molecule type" value="Genomic_DNA"/>
</dbReference>
<proteinExistence type="predicted"/>
<protein>
    <submittedName>
        <fullName evidence="1">Uncharacterized protein</fullName>
    </submittedName>
</protein>